<gene>
    <name evidence="2" type="ORF">TNIN_105971</name>
</gene>
<organism evidence="2 3">
    <name type="scientific">Trichonephila inaurata madagascariensis</name>
    <dbReference type="NCBI Taxonomy" id="2747483"/>
    <lineage>
        <taxon>Eukaryota</taxon>
        <taxon>Metazoa</taxon>
        <taxon>Ecdysozoa</taxon>
        <taxon>Arthropoda</taxon>
        <taxon>Chelicerata</taxon>
        <taxon>Arachnida</taxon>
        <taxon>Araneae</taxon>
        <taxon>Araneomorphae</taxon>
        <taxon>Entelegynae</taxon>
        <taxon>Araneoidea</taxon>
        <taxon>Nephilidae</taxon>
        <taxon>Trichonephila</taxon>
        <taxon>Trichonephila inaurata</taxon>
    </lineage>
</organism>
<evidence type="ECO:0000313" key="3">
    <source>
        <dbReference type="Proteomes" id="UP000886998"/>
    </source>
</evidence>
<protein>
    <submittedName>
        <fullName evidence="2">Uncharacterized protein</fullName>
    </submittedName>
</protein>
<reference evidence="2" key="1">
    <citation type="submission" date="2020-08" db="EMBL/GenBank/DDBJ databases">
        <title>Multicomponent nature underlies the extraordinary mechanical properties of spider dragline silk.</title>
        <authorList>
            <person name="Kono N."/>
            <person name="Nakamura H."/>
            <person name="Mori M."/>
            <person name="Yoshida Y."/>
            <person name="Ohtoshi R."/>
            <person name="Malay A.D."/>
            <person name="Moran D.A.P."/>
            <person name="Tomita M."/>
            <person name="Numata K."/>
            <person name="Arakawa K."/>
        </authorList>
    </citation>
    <scope>NUCLEOTIDE SEQUENCE</scope>
</reference>
<evidence type="ECO:0000256" key="1">
    <source>
        <dbReference type="SAM" id="MobiDB-lite"/>
    </source>
</evidence>
<accession>A0A8X6WZA4</accession>
<sequence length="171" mass="19646">MDMNFEISEHSFKSQSSRSGTLISMISTTDCQTLKDVMKRIYVAEKAIKRFESLLQHSKSGAPIDGYKTLLKRNRSDRETLVRELQNLPPCTDPDFPNHFSALAENLLVLEKILNLRKLKLRLKRTKPKNAVCKDNQDDFVFPKKTIRPNSPIKTPEPVLTQNNFGNLEQD</sequence>
<name>A0A8X6WZA4_9ARAC</name>
<proteinExistence type="predicted"/>
<dbReference type="AlphaFoldDB" id="A0A8X6WZA4"/>
<dbReference type="EMBL" id="BMAV01003987">
    <property type="protein sequence ID" value="GFY44000.1"/>
    <property type="molecule type" value="Genomic_DNA"/>
</dbReference>
<feature type="compositionally biased region" description="Polar residues" evidence="1">
    <location>
        <begin position="160"/>
        <end position="171"/>
    </location>
</feature>
<evidence type="ECO:0000313" key="2">
    <source>
        <dbReference type="EMBL" id="GFY44000.1"/>
    </source>
</evidence>
<feature type="non-terminal residue" evidence="2">
    <location>
        <position position="171"/>
    </location>
</feature>
<feature type="region of interest" description="Disordered" evidence="1">
    <location>
        <begin position="144"/>
        <end position="171"/>
    </location>
</feature>
<dbReference type="Proteomes" id="UP000886998">
    <property type="component" value="Unassembled WGS sequence"/>
</dbReference>
<comment type="caution">
    <text evidence="2">The sequence shown here is derived from an EMBL/GenBank/DDBJ whole genome shotgun (WGS) entry which is preliminary data.</text>
</comment>
<keyword evidence="3" id="KW-1185">Reference proteome</keyword>